<feature type="transmembrane region" description="Helical" evidence="1">
    <location>
        <begin position="354"/>
        <end position="379"/>
    </location>
</feature>
<evidence type="ECO:0000259" key="2">
    <source>
        <dbReference type="SMART" id="SM00471"/>
    </source>
</evidence>
<reference evidence="3 4" key="1">
    <citation type="submission" date="2016-06" db="EMBL/GenBank/DDBJ databases">
        <title>Genome sequence of Clostridium acetireducens DSM 10703.</title>
        <authorList>
            <person name="Poehlein A."/>
            <person name="Fluechter S."/>
            <person name="Duerre P."/>
            <person name="Daniel R."/>
        </authorList>
    </citation>
    <scope>NUCLEOTIDE SEQUENCE [LARGE SCALE GENOMIC DNA]</scope>
    <source>
        <strain evidence="3 4">DSM 10703</strain>
    </source>
</reference>
<dbReference type="InterPro" id="IPR011621">
    <property type="entry name" value="Metal-dep_PHydrolase_7TM_intra"/>
</dbReference>
<dbReference type="InterPro" id="IPR011624">
    <property type="entry name" value="Metal-dep_PHydrolase_7TM_extra"/>
</dbReference>
<dbReference type="EMBL" id="LZFO01000004">
    <property type="protein sequence ID" value="OFI07181.1"/>
    <property type="molecule type" value="Genomic_DNA"/>
</dbReference>
<keyword evidence="1" id="KW-0812">Transmembrane</keyword>
<evidence type="ECO:0000313" key="3">
    <source>
        <dbReference type="EMBL" id="OFI07181.1"/>
    </source>
</evidence>
<dbReference type="STRING" id="1121290.CLAOCE_03720"/>
<proteinExistence type="predicted"/>
<dbReference type="InterPro" id="IPR052722">
    <property type="entry name" value="PgpH_phosphodiesterase"/>
</dbReference>
<dbReference type="PANTHER" id="PTHR36442:SF1">
    <property type="entry name" value="CYCLIC-DI-AMP PHOSPHODIESTERASE PGPH"/>
    <property type="match status" value="1"/>
</dbReference>
<dbReference type="SMART" id="SM00471">
    <property type="entry name" value="HDc"/>
    <property type="match status" value="1"/>
</dbReference>
<protein>
    <submittedName>
        <fullName evidence="3">Ribonuclease Y</fullName>
    </submittedName>
</protein>
<dbReference type="Pfam" id="PF07697">
    <property type="entry name" value="7TMR-HDED"/>
    <property type="match status" value="1"/>
</dbReference>
<feature type="transmembrane region" description="Helical" evidence="1">
    <location>
        <begin position="268"/>
        <end position="288"/>
    </location>
</feature>
<dbReference type="Gene3D" id="1.10.3210.10">
    <property type="entry name" value="Hypothetical protein af1432"/>
    <property type="match status" value="1"/>
</dbReference>
<evidence type="ECO:0000313" key="4">
    <source>
        <dbReference type="Proteomes" id="UP000175744"/>
    </source>
</evidence>
<feature type="domain" description="HD/PDEase" evidence="2">
    <location>
        <begin position="474"/>
        <end position="632"/>
    </location>
</feature>
<dbReference type="PATRIC" id="fig|1121290.3.peg.378"/>
<dbReference type="InterPro" id="IPR006674">
    <property type="entry name" value="HD_domain"/>
</dbReference>
<dbReference type="SUPFAM" id="SSF109604">
    <property type="entry name" value="HD-domain/PDEase-like"/>
    <property type="match status" value="1"/>
</dbReference>
<feature type="transmembrane region" description="Helical" evidence="1">
    <location>
        <begin position="20"/>
        <end position="38"/>
    </location>
</feature>
<dbReference type="PANTHER" id="PTHR36442">
    <property type="entry name" value="CYCLIC-DI-AMP PHOSPHODIESTERASE PGPH"/>
    <property type="match status" value="1"/>
</dbReference>
<organism evidence="3 4">
    <name type="scientific">Clostridium acetireducens DSM 10703</name>
    <dbReference type="NCBI Taxonomy" id="1121290"/>
    <lineage>
        <taxon>Bacteria</taxon>
        <taxon>Bacillati</taxon>
        <taxon>Bacillota</taxon>
        <taxon>Clostridia</taxon>
        <taxon>Eubacteriales</taxon>
        <taxon>Clostridiaceae</taxon>
        <taxon>Clostridium</taxon>
    </lineage>
</organism>
<gene>
    <name evidence="3" type="primary">rny_2</name>
    <name evidence="3" type="ORF">CLOACE_03720</name>
</gene>
<feature type="transmembrane region" description="Helical" evidence="1">
    <location>
        <begin position="300"/>
        <end position="320"/>
    </location>
</feature>
<evidence type="ECO:0000256" key="1">
    <source>
        <dbReference type="SAM" id="Phobius"/>
    </source>
</evidence>
<feature type="transmembrane region" description="Helical" evidence="1">
    <location>
        <begin position="391"/>
        <end position="413"/>
    </location>
</feature>
<dbReference type="AlphaFoldDB" id="A0A1E8F142"/>
<sequence length="698" mass="79531">MIKKTIIKDFIKEQRTKRIITFILIFIFIYSVIITSIVTKKYNIKEGDIAKIDIKAPREVKDEIATNTRIQQSVETVPIQYNKKIEIKTDVIRNINEFFTKIDEIKNFNISKKEKIQKLKNENYIKLPDDDYIELINLDKENLKLLQNFLVKTMSELYDNNNISDNSQSSNLEDVKKAQESIMLSVNTSGLPKYLRELALNIGYSQIKPNFFYDKEKTEELRQEAMKKAPVMIKKDQIIVKEGEPVTKSQIEVLKSLGLLNSNESSEWYIYFSLACFVLLVMSLQWMYLYRSYKDVYNDIGKLILIGVITGISLVLARIFNIISPFLIPLACTPMLGTLLINDKISLNISLINCILISSAVGFNVEITILAILNTIIGANILKKMQQRNDILYSSIYIALINIILIFSSGFLLTNNVLDIAKKGAFAFTGSIMSGIFTIGFLPFFENAFDIVTTVKLLELSNPNNPLLKKLLMEAPGTYHHSILVGNLAEVAADEVGGNSVLARVSSYYHDIGKVKRPYFFKENQMGSENPHNKITPNLSTLIITSHVKDGVELAKEYKIPKVVIDVIQQHHGTSLVKYFYITMKNSAERPEDIREDDFKYPGPVPSTKEAAIVMLADGVEAAVRSINSPTKGKIEEMVNNIIKSRLDEGQLDNCDLTLKDINKIRKAFLKVLNGIYHQRIEYPEDKWNNKKRKEDKK</sequence>
<name>A0A1E8F142_9CLOT</name>
<dbReference type="CDD" id="cd00077">
    <property type="entry name" value="HDc"/>
    <property type="match status" value="1"/>
</dbReference>
<dbReference type="NCBIfam" id="TIGR00277">
    <property type="entry name" value="HDIG"/>
    <property type="match status" value="1"/>
</dbReference>
<accession>A0A1E8F142</accession>
<keyword evidence="1" id="KW-1133">Transmembrane helix</keyword>
<dbReference type="Pfam" id="PF07698">
    <property type="entry name" value="7TM-7TMR_HD"/>
    <property type="match status" value="1"/>
</dbReference>
<feature type="transmembrane region" description="Helical" evidence="1">
    <location>
        <begin position="425"/>
        <end position="445"/>
    </location>
</feature>
<dbReference type="InterPro" id="IPR006675">
    <property type="entry name" value="HDIG_dom"/>
</dbReference>
<keyword evidence="1" id="KW-0472">Membrane</keyword>
<comment type="caution">
    <text evidence="3">The sequence shown here is derived from an EMBL/GenBank/DDBJ whole genome shotgun (WGS) entry which is preliminary data.</text>
</comment>
<keyword evidence="4" id="KW-1185">Reference proteome</keyword>
<dbReference type="Pfam" id="PF01966">
    <property type="entry name" value="HD"/>
    <property type="match status" value="1"/>
</dbReference>
<dbReference type="Proteomes" id="UP000175744">
    <property type="component" value="Unassembled WGS sequence"/>
</dbReference>
<dbReference type="InterPro" id="IPR003607">
    <property type="entry name" value="HD/PDEase_dom"/>
</dbReference>